<evidence type="ECO:0000313" key="2">
    <source>
        <dbReference type="Proteomes" id="UP000245362"/>
    </source>
</evidence>
<dbReference type="OrthoDB" id="9801870at2"/>
<dbReference type="InterPro" id="IPR014937">
    <property type="entry name" value="DUF1810"/>
</dbReference>
<dbReference type="Pfam" id="PF08837">
    <property type="entry name" value="DUF1810"/>
    <property type="match status" value="1"/>
</dbReference>
<dbReference type="Proteomes" id="UP000245362">
    <property type="component" value="Unassembled WGS sequence"/>
</dbReference>
<dbReference type="EMBL" id="QFWT01000010">
    <property type="protein sequence ID" value="PWI32262.1"/>
    <property type="molecule type" value="Genomic_DNA"/>
</dbReference>
<dbReference type="RefSeq" id="WP_109320787.1">
    <property type="nucleotide sequence ID" value="NZ_QFWT01000010.1"/>
</dbReference>
<sequence length="142" mass="16240">MEKYLDKFVKAQEETYSNALIEIKNGHKIGHWMWFIFPQIKGLGNSPTSIYYAIQNLDEARAYLDHPLLGQRLIQCTKTLLSLKTLTAEEIFGYPDVLKLCSSLTLFEQAAGESSLFSEAIDKFYNGQRDPLTLKILDNKKC</sequence>
<reference evidence="1 2" key="1">
    <citation type="submission" date="2018-05" db="EMBL/GenBank/DDBJ databases">
        <title>Vibrio limimaris sp. nov., isolated from marine sediment.</title>
        <authorList>
            <person name="Li C.-M."/>
        </authorList>
    </citation>
    <scope>NUCLEOTIDE SEQUENCE [LARGE SCALE GENOMIC DNA]</scope>
    <source>
        <strain evidence="1 2">E4404</strain>
    </source>
</reference>
<protein>
    <submittedName>
        <fullName evidence="1">DUF1810 domain-containing protein</fullName>
    </submittedName>
</protein>
<dbReference type="SUPFAM" id="SSF140736">
    <property type="entry name" value="Rv1873-like"/>
    <property type="match status" value="1"/>
</dbReference>
<organism evidence="1 2">
    <name type="scientific">Vibrio albus</name>
    <dbReference type="NCBI Taxonomy" id="2200953"/>
    <lineage>
        <taxon>Bacteria</taxon>
        <taxon>Pseudomonadati</taxon>
        <taxon>Pseudomonadota</taxon>
        <taxon>Gammaproteobacteria</taxon>
        <taxon>Vibrionales</taxon>
        <taxon>Vibrionaceae</taxon>
        <taxon>Vibrio</taxon>
    </lineage>
</organism>
<dbReference type="PIRSF" id="PIRSF008546">
    <property type="entry name" value="UCP008546"/>
    <property type="match status" value="1"/>
</dbReference>
<keyword evidence="2" id="KW-1185">Reference proteome</keyword>
<gene>
    <name evidence="1" type="ORF">DI392_16445</name>
</gene>
<dbReference type="AlphaFoldDB" id="A0A2U3B666"/>
<dbReference type="Gene3D" id="1.25.40.380">
    <property type="entry name" value="Protein of unknown function DUF1810"/>
    <property type="match status" value="1"/>
</dbReference>
<accession>A0A2U3B666</accession>
<proteinExistence type="predicted"/>
<name>A0A2U3B666_9VIBR</name>
<evidence type="ECO:0000313" key="1">
    <source>
        <dbReference type="EMBL" id="PWI32262.1"/>
    </source>
</evidence>
<comment type="caution">
    <text evidence="1">The sequence shown here is derived from an EMBL/GenBank/DDBJ whole genome shotgun (WGS) entry which is preliminary data.</text>
</comment>
<dbReference type="InterPro" id="IPR036287">
    <property type="entry name" value="Rv1873-like_sf"/>
</dbReference>